<dbReference type="GO" id="GO:0005737">
    <property type="term" value="C:cytoplasm"/>
    <property type="evidence" value="ECO:0007669"/>
    <property type="project" value="TreeGrafter"/>
</dbReference>
<protein>
    <recommendedName>
        <fullName evidence="5">DNA 3'-5' helicase</fullName>
        <ecNumber evidence="5">5.6.2.4</ecNumber>
    </recommendedName>
</protein>
<evidence type="ECO:0000313" key="7">
    <source>
        <dbReference type="EMBL" id="CAG8715930.1"/>
    </source>
</evidence>
<evidence type="ECO:0000256" key="1">
    <source>
        <dbReference type="ARBA" id="ARBA00005446"/>
    </source>
</evidence>
<dbReference type="SMART" id="SM00490">
    <property type="entry name" value="HELICc"/>
    <property type="match status" value="1"/>
</dbReference>
<keyword evidence="3" id="KW-0413">Isomerase</keyword>
<comment type="similarity">
    <text evidence="1">Belongs to the helicase family. RecQ subfamily.</text>
</comment>
<dbReference type="PANTHER" id="PTHR13710">
    <property type="entry name" value="DNA HELICASE RECQ FAMILY MEMBER"/>
    <property type="match status" value="1"/>
</dbReference>
<dbReference type="GO" id="GO:0009378">
    <property type="term" value="F:four-way junction helicase activity"/>
    <property type="evidence" value="ECO:0007669"/>
    <property type="project" value="TreeGrafter"/>
</dbReference>
<sequence>MGIWYKNLIEQSQNRIAIKRDNNSWLVRDTSQLIVLECHKNMDPLVLKQNQVAIPSTTVGFINIDNNNFLRATVHQMFPNLYSDYHKVTQCFQKENKLKKSLQRKSKNLSTKEIQALIVKYNELVAHVYNQNRKISYLQQQVDSFKDLYKQRINSINSYQNIEKKIDQAIKDNQLDTAKKSASMAFQKCIEYIINLPDSTTLSNHFIITKQFPVRFDTSWSHCQLANQGSGEFIFQTTIPDCEELLEKLAHNYDSNKLDIFHGKITGNTRKLTLAKWMNGNTKIMIATTAFGMGINMKHVCLVIHLTFPFSITHLIQQAGRASRDQSLAKSVIMYSKNDLHTNYSILTQDQEKDIMSVSNDQKLKNIQQKLFEVTNYCIDIYRCRFQTITNYHAWPNDPVLLSCNIYDNCKRRNKEKPKKIDASEEIIELLNLVEKLTCQYSGEVIPLNIIEMFSLADNARLRKRGYKELIGERTSQKPKILKNKELVTLALSDLVVRGLVRQEIILRHPSPMAAYLTCTVVVHRINEGAKEKVQIEKWMYWRK</sequence>
<evidence type="ECO:0000313" key="8">
    <source>
        <dbReference type="Proteomes" id="UP000789759"/>
    </source>
</evidence>
<evidence type="ECO:0000256" key="3">
    <source>
        <dbReference type="ARBA" id="ARBA00023235"/>
    </source>
</evidence>
<dbReference type="GO" id="GO:0000724">
    <property type="term" value="P:double-strand break repair via homologous recombination"/>
    <property type="evidence" value="ECO:0007669"/>
    <property type="project" value="TreeGrafter"/>
</dbReference>
<feature type="domain" description="Helicase C-terminal" evidence="6">
    <location>
        <begin position="221"/>
        <end position="372"/>
    </location>
</feature>
<dbReference type="GO" id="GO:0005694">
    <property type="term" value="C:chromosome"/>
    <property type="evidence" value="ECO:0007669"/>
    <property type="project" value="TreeGrafter"/>
</dbReference>
<dbReference type="Proteomes" id="UP000789759">
    <property type="component" value="Unassembled WGS sequence"/>
</dbReference>
<evidence type="ECO:0000256" key="4">
    <source>
        <dbReference type="ARBA" id="ARBA00034617"/>
    </source>
</evidence>
<dbReference type="PROSITE" id="PS51194">
    <property type="entry name" value="HELICASE_CTER"/>
    <property type="match status" value="1"/>
</dbReference>
<comment type="caution">
    <text evidence="7">The sequence shown here is derived from an EMBL/GenBank/DDBJ whole genome shotgun (WGS) entry which is preliminary data.</text>
</comment>
<proteinExistence type="inferred from homology"/>
<dbReference type="GO" id="GO:0003677">
    <property type="term" value="F:DNA binding"/>
    <property type="evidence" value="ECO:0007669"/>
    <property type="project" value="UniProtKB-KW"/>
</dbReference>
<comment type="catalytic activity">
    <reaction evidence="4">
        <text>Couples ATP hydrolysis with the unwinding of duplex DNA by translocating in the 3'-5' direction.</text>
        <dbReference type="EC" id="5.6.2.4"/>
    </reaction>
</comment>
<dbReference type="OrthoDB" id="10261556at2759"/>
<dbReference type="AlphaFoldDB" id="A0A9N9NAE4"/>
<evidence type="ECO:0000256" key="5">
    <source>
        <dbReference type="ARBA" id="ARBA00034808"/>
    </source>
</evidence>
<dbReference type="GO" id="GO:0043138">
    <property type="term" value="F:3'-5' DNA helicase activity"/>
    <property type="evidence" value="ECO:0007669"/>
    <property type="project" value="UniProtKB-EC"/>
</dbReference>
<dbReference type="InterPro" id="IPR027417">
    <property type="entry name" value="P-loop_NTPase"/>
</dbReference>
<reference evidence="7" key="1">
    <citation type="submission" date="2021-06" db="EMBL/GenBank/DDBJ databases">
        <authorList>
            <person name="Kallberg Y."/>
            <person name="Tangrot J."/>
            <person name="Rosling A."/>
        </authorList>
    </citation>
    <scope>NUCLEOTIDE SEQUENCE</scope>
    <source>
        <strain evidence="7">FL966</strain>
    </source>
</reference>
<dbReference type="InterPro" id="IPR036388">
    <property type="entry name" value="WH-like_DNA-bd_sf"/>
</dbReference>
<keyword evidence="8" id="KW-1185">Reference proteome</keyword>
<dbReference type="InterPro" id="IPR001650">
    <property type="entry name" value="Helicase_C-like"/>
</dbReference>
<dbReference type="SUPFAM" id="SSF52540">
    <property type="entry name" value="P-loop containing nucleoside triphosphate hydrolases"/>
    <property type="match status" value="1"/>
</dbReference>
<dbReference type="PANTHER" id="PTHR13710:SF105">
    <property type="entry name" value="ATP-DEPENDENT DNA HELICASE Q1"/>
    <property type="match status" value="1"/>
</dbReference>
<gene>
    <name evidence="7" type="ORF">CPELLU_LOCUS12596</name>
</gene>
<organism evidence="7 8">
    <name type="scientific">Cetraspora pellucida</name>
    <dbReference type="NCBI Taxonomy" id="1433469"/>
    <lineage>
        <taxon>Eukaryota</taxon>
        <taxon>Fungi</taxon>
        <taxon>Fungi incertae sedis</taxon>
        <taxon>Mucoromycota</taxon>
        <taxon>Glomeromycotina</taxon>
        <taxon>Glomeromycetes</taxon>
        <taxon>Diversisporales</taxon>
        <taxon>Gigasporaceae</taxon>
        <taxon>Cetraspora</taxon>
    </lineage>
</organism>
<accession>A0A9N9NAE4</accession>
<keyword evidence="2" id="KW-0238">DNA-binding</keyword>
<dbReference type="Gene3D" id="3.40.50.300">
    <property type="entry name" value="P-loop containing nucleotide triphosphate hydrolases"/>
    <property type="match status" value="1"/>
</dbReference>
<dbReference type="EC" id="5.6.2.4" evidence="5"/>
<dbReference type="Pfam" id="PF00271">
    <property type="entry name" value="Helicase_C"/>
    <property type="match status" value="1"/>
</dbReference>
<name>A0A9N9NAE4_9GLOM</name>
<dbReference type="EMBL" id="CAJVQA010012352">
    <property type="protein sequence ID" value="CAG8715930.1"/>
    <property type="molecule type" value="Genomic_DNA"/>
</dbReference>
<evidence type="ECO:0000259" key="6">
    <source>
        <dbReference type="PROSITE" id="PS51194"/>
    </source>
</evidence>
<evidence type="ECO:0000256" key="2">
    <source>
        <dbReference type="ARBA" id="ARBA00023125"/>
    </source>
</evidence>
<dbReference type="Gene3D" id="1.10.10.10">
    <property type="entry name" value="Winged helix-like DNA-binding domain superfamily/Winged helix DNA-binding domain"/>
    <property type="match status" value="1"/>
</dbReference>